<dbReference type="Proteomes" id="UP000292274">
    <property type="component" value="Unassembled WGS sequence"/>
</dbReference>
<evidence type="ECO:0000259" key="5">
    <source>
        <dbReference type="Pfam" id="PF02775"/>
    </source>
</evidence>
<dbReference type="SUPFAM" id="SSF52467">
    <property type="entry name" value="DHS-like NAD/FAD-binding domain"/>
    <property type="match status" value="2"/>
</dbReference>
<feature type="domain" description="Thiamine pyrophosphate enzyme TPP-binding" evidence="5">
    <location>
        <begin position="1002"/>
        <end position="1145"/>
    </location>
</feature>
<feature type="region of interest" description="Disordered" evidence="3">
    <location>
        <begin position="1197"/>
        <end position="1216"/>
    </location>
</feature>
<dbReference type="Pfam" id="PF02776">
    <property type="entry name" value="TPP_enzyme_N"/>
    <property type="match status" value="2"/>
</dbReference>
<evidence type="ECO:0000313" key="7">
    <source>
        <dbReference type="EMBL" id="TCB97870.1"/>
    </source>
</evidence>
<dbReference type="OrthoDB" id="4959782at2"/>
<evidence type="ECO:0000259" key="6">
    <source>
        <dbReference type="Pfam" id="PF02776"/>
    </source>
</evidence>
<dbReference type="InterPro" id="IPR029061">
    <property type="entry name" value="THDP-binding"/>
</dbReference>
<organism evidence="7 8">
    <name type="scientific">Micromonospora zingiberis</name>
    <dbReference type="NCBI Taxonomy" id="2053011"/>
    <lineage>
        <taxon>Bacteria</taxon>
        <taxon>Bacillati</taxon>
        <taxon>Actinomycetota</taxon>
        <taxon>Actinomycetes</taxon>
        <taxon>Micromonosporales</taxon>
        <taxon>Micromonosporaceae</taxon>
        <taxon>Micromonospora</taxon>
    </lineage>
</organism>
<dbReference type="GO" id="GO:0003824">
    <property type="term" value="F:catalytic activity"/>
    <property type="evidence" value="ECO:0007669"/>
    <property type="project" value="InterPro"/>
</dbReference>
<comment type="caution">
    <text evidence="7">The sequence shown here is derived from an EMBL/GenBank/DDBJ whole genome shotgun (WGS) entry which is preliminary data.</text>
</comment>
<comment type="similarity">
    <text evidence="1">Belongs to the TPP enzyme family.</text>
</comment>
<dbReference type="InterPro" id="IPR011766">
    <property type="entry name" value="TPP_enzyme_TPP-bd"/>
</dbReference>
<gene>
    <name evidence="7" type="ORF">E0H26_09710</name>
</gene>
<evidence type="ECO:0000256" key="1">
    <source>
        <dbReference type="ARBA" id="ARBA00007812"/>
    </source>
</evidence>
<dbReference type="InterPro" id="IPR012000">
    <property type="entry name" value="Thiamin_PyroP_enz_cen_dom"/>
</dbReference>
<keyword evidence="8" id="KW-1185">Reference proteome</keyword>
<dbReference type="Pfam" id="PF02775">
    <property type="entry name" value="TPP_enzyme_C"/>
    <property type="match status" value="2"/>
</dbReference>
<dbReference type="SUPFAM" id="SSF52518">
    <property type="entry name" value="Thiamin diphosphate-binding fold (THDP-binding)"/>
    <property type="match status" value="4"/>
</dbReference>
<keyword evidence="2" id="KW-0786">Thiamine pyrophosphate</keyword>
<accession>A0A4R0GK94</accession>
<feature type="domain" description="Thiamine pyrophosphate enzyme TPP-binding" evidence="5">
    <location>
        <begin position="498"/>
        <end position="563"/>
    </location>
</feature>
<dbReference type="InterPro" id="IPR047211">
    <property type="entry name" value="POXB-like"/>
</dbReference>
<feature type="domain" description="Thiamine pyrophosphate enzyme N-terminal TPP-binding" evidence="6">
    <location>
        <begin position="631"/>
        <end position="724"/>
    </location>
</feature>
<dbReference type="PANTHER" id="PTHR42981:SF2">
    <property type="entry name" value="PYRUVATE DEHYDROGENASE [UBIQUINONE]"/>
    <property type="match status" value="1"/>
</dbReference>
<dbReference type="Gene3D" id="3.40.50.1220">
    <property type="entry name" value="TPP-binding domain"/>
    <property type="match status" value="2"/>
</dbReference>
<dbReference type="Pfam" id="PF00205">
    <property type="entry name" value="TPP_enzyme_M"/>
    <property type="match status" value="1"/>
</dbReference>
<evidence type="ECO:0000256" key="2">
    <source>
        <dbReference type="ARBA" id="ARBA00023052"/>
    </source>
</evidence>
<name>A0A4R0GK94_9ACTN</name>
<dbReference type="InterPro" id="IPR029035">
    <property type="entry name" value="DHS-like_NAD/FAD-binding_dom"/>
</dbReference>
<dbReference type="GO" id="GO:0030976">
    <property type="term" value="F:thiamine pyrophosphate binding"/>
    <property type="evidence" value="ECO:0007669"/>
    <property type="project" value="InterPro"/>
</dbReference>
<proteinExistence type="inferred from homology"/>
<evidence type="ECO:0000259" key="4">
    <source>
        <dbReference type="Pfam" id="PF00205"/>
    </source>
</evidence>
<feature type="compositionally biased region" description="Basic and acidic residues" evidence="3">
    <location>
        <begin position="1206"/>
        <end position="1216"/>
    </location>
</feature>
<sequence>MRSGTVPGAPSGRPVDRPGTRASARSGDGAALPGRTRPDEPGGPDPPGGRLPAPARGDQHLPGGRRRPGPVDRCRIRRVPAPVADPWNRRAARSGTPGHPDVREGVTAVRANTHIYSEIVGRDRLADRVVDLLVDAGARVVFGMPAESVNPFVDALRRDGRLQLIGVRHEGAAGIMAATYGRLTRRPGVCLGTAGPGATHLVLGAAEAAADRAPMLALTGQVPVSHLGLVSFQEIDAVALFAPTTLLSGHLTATSQLAQLDRMLSEAVVRSGPVHLAISSDTFAAATPRGARRGRNAPPEPGHRVDKRELEAASALLADARTAIVVGDLPDAAGLTDEVASLAPALGAPILVLPEGYRFFSQGSAPESAVRVLGSVAEQAAAVVSRADAVLLVGPRSAAVDRLVGDRPVVQVGDGGRDAAEAHRAGWLRHLGSGPAELRYLAQALPTRQDGWLAPDELPAPVGPDAQLWRVLDQVLPEDAVLALEPGRVLDGAFAGLTGPGRTLTSSFGLAVAGCAVPAAIGAVFACPDRPVIAVSTDVGLLDFLPELLTVRRYGLPVTILCLATGAGPDLAEVGAAAGLAATAVAGPAELASAMADALAESGPALLVLAGHGAQLPSPGERAPVDTDGTLAGRLADALAAAGVRHVFGRGVPEALSAALQRAGMQVRPVRHPESATMTASAVAKHTGAPTVAVAASAADLILQLNGAYDAAVDRAPLVLIGVRDRDWALSGVELFRDAARTALVVPTVAALDQAAGHIELATQTRTVTYLEVDRDDLARPVPAGTGVRVAPPGDLSPPEHLLDAAAQLLARASRPVILVGGGGREAGPEVAELARLLHAPVLTTLAARGLLPDDDPHNGGGVGTSGHASALRALARCDVLLVLGTSPRGAAFDLVGDFAVIQVDQDLTRLANMASPGLLLHGSAAVTVEALSQRVALAPAADDAVLRARVAFLRACRRTLDGSRARHRPRRVPGRRTSRLSPAAVATALASFGDKPLVTVDVGTVTLWVYRHTWGVHDFVWSGSFATMGFAVPAAIGLADVAPGRPVVAAVGDGGLAITMSELATLADTGLPVTVVVFNNGRLGAIKYEQEIMGWPEYAAGLHNGDLARTAEAFGIPATRVGTEEELSAALAAARSHSGPMLIDAIVDPLELPQPARFRPRPTHLVSYAVALLREGRRALRGTTAEDGPLYRSIALSAAPAPDRSGTDSRSRQGW</sequence>
<evidence type="ECO:0000256" key="3">
    <source>
        <dbReference type="SAM" id="MobiDB-lite"/>
    </source>
</evidence>
<feature type="domain" description="Thiamine pyrophosphate enzyme central" evidence="4">
    <location>
        <begin position="803"/>
        <end position="932"/>
    </location>
</feature>
<protein>
    <submittedName>
        <fullName evidence="7">Thiamine pyrophosphate-binding protein</fullName>
    </submittedName>
</protein>
<reference evidence="7 8" key="1">
    <citation type="submission" date="2019-02" db="EMBL/GenBank/DDBJ databases">
        <title>Jishengella sp. nov., isolated from a root of Zingiber montanum.</title>
        <authorList>
            <person name="Kuncharoen N."/>
            <person name="Kudo T."/>
            <person name="Masahiro Y."/>
            <person name="Ohkuma M."/>
            <person name="Tanasupawat S."/>
        </authorList>
    </citation>
    <scope>NUCLEOTIDE SEQUENCE [LARGE SCALE GENOMIC DNA]</scope>
    <source>
        <strain evidence="7 8">PLAI 1-1</strain>
    </source>
</reference>
<dbReference type="EMBL" id="SJJR01000005">
    <property type="protein sequence ID" value="TCB97870.1"/>
    <property type="molecule type" value="Genomic_DNA"/>
</dbReference>
<dbReference type="InterPro" id="IPR012001">
    <property type="entry name" value="Thiamin_PyroP_enz_TPP-bd_dom"/>
</dbReference>
<evidence type="ECO:0000313" key="8">
    <source>
        <dbReference type="Proteomes" id="UP000292274"/>
    </source>
</evidence>
<dbReference type="Gene3D" id="3.40.50.970">
    <property type="match status" value="4"/>
</dbReference>
<dbReference type="PANTHER" id="PTHR42981">
    <property type="entry name" value="PYRUVATE DEHYDROGENASE [UBIQUINONE]"/>
    <property type="match status" value="1"/>
</dbReference>
<dbReference type="GO" id="GO:0000287">
    <property type="term" value="F:magnesium ion binding"/>
    <property type="evidence" value="ECO:0007669"/>
    <property type="project" value="InterPro"/>
</dbReference>
<feature type="region of interest" description="Disordered" evidence="3">
    <location>
        <begin position="1"/>
        <end position="103"/>
    </location>
</feature>
<dbReference type="AlphaFoldDB" id="A0A4R0GK94"/>
<feature type="domain" description="Thiamine pyrophosphate enzyme N-terminal TPP-binding" evidence="6">
    <location>
        <begin position="124"/>
        <end position="240"/>
    </location>
</feature>